<accession>A0ACC1BUI9</accession>
<protein>
    <submittedName>
        <fullName evidence="1">Uncharacterized protein</fullName>
    </submittedName>
</protein>
<evidence type="ECO:0000313" key="1">
    <source>
        <dbReference type="EMBL" id="KAJ0102737.1"/>
    </source>
</evidence>
<dbReference type="EMBL" id="CM047899">
    <property type="protein sequence ID" value="KAJ0102737.1"/>
    <property type="molecule type" value="Genomic_DNA"/>
</dbReference>
<keyword evidence="2" id="KW-1185">Reference proteome</keyword>
<name>A0ACC1BUI9_9ROSI</name>
<reference evidence="2" key="1">
    <citation type="journal article" date="2023" name="G3 (Bethesda)">
        <title>Genome assembly and association tests identify interacting loci associated with vigor, precocity, and sex in interspecific pistachio rootstocks.</title>
        <authorList>
            <person name="Palmer W."/>
            <person name="Jacygrad E."/>
            <person name="Sagayaradj S."/>
            <person name="Cavanaugh K."/>
            <person name="Han R."/>
            <person name="Bertier L."/>
            <person name="Beede B."/>
            <person name="Kafkas S."/>
            <person name="Golino D."/>
            <person name="Preece J."/>
            <person name="Michelmore R."/>
        </authorList>
    </citation>
    <scope>NUCLEOTIDE SEQUENCE [LARGE SCALE GENOMIC DNA]</scope>
</reference>
<comment type="caution">
    <text evidence="1">The sequence shown here is derived from an EMBL/GenBank/DDBJ whole genome shotgun (WGS) entry which is preliminary data.</text>
</comment>
<dbReference type="Proteomes" id="UP001164250">
    <property type="component" value="Chromosome 3"/>
</dbReference>
<gene>
    <name evidence="1" type="ORF">Patl1_04507</name>
</gene>
<proteinExistence type="predicted"/>
<organism evidence="1 2">
    <name type="scientific">Pistacia atlantica</name>
    <dbReference type="NCBI Taxonomy" id="434234"/>
    <lineage>
        <taxon>Eukaryota</taxon>
        <taxon>Viridiplantae</taxon>
        <taxon>Streptophyta</taxon>
        <taxon>Embryophyta</taxon>
        <taxon>Tracheophyta</taxon>
        <taxon>Spermatophyta</taxon>
        <taxon>Magnoliopsida</taxon>
        <taxon>eudicotyledons</taxon>
        <taxon>Gunneridae</taxon>
        <taxon>Pentapetalae</taxon>
        <taxon>rosids</taxon>
        <taxon>malvids</taxon>
        <taxon>Sapindales</taxon>
        <taxon>Anacardiaceae</taxon>
        <taxon>Pistacia</taxon>
    </lineage>
</organism>
<evidence type="ECO:0000313" key="2">
    <source>
        <dbReference type="Proteomes" id="UP001164250"/>
    </source>
</evidence>
<sequence>MSPEYALEGVFSIKSDVFSFGVLLLEIISGKKNSGFYQADCLNLLGFAWDKWTSDGGLDLMDPVLEEAASRHILLRYVNIGLLCVQENAENRPSMSDVVSMLMNETATLSSPKQPAFAHIRSNADSKLSPDGGRPENCSVNDITVTIMEAR</sequence>